<dbReference type="EMBL" id="LYBM01000006">
    <property type="protein sequence ID" value="ODA35107.1"/>
    <property type="molecule type" value="Genomic_DNA"/>
</dbReference>
<dbReference type="GO" id="GO:1904680">
    <property type="term" value="F:peptide transmembrane transporter activity"/>
    <property type="evidence" value="ECO:0007669"/>
    <property type="project" value="TreeGrafter"/>
</dbReference>
<evidence type="ECO:0000256" key="2">
    <source>
        <dbReference type="ARBA" id="ARBA00022448"/>
    </source>
</evidence>
<keyword evidence="2" id="KW-0813">Transport</keyword>
<organism evidence="6 7">
    <name type="scientific">Veronia pacifica</name>
    <dbReference type="NCBI Taxonomy" id="1080227"/>
    <lineage>
        <taxon>Bacteria</taxon>
        <taxon>Pseudomonadati</taxon>
        <taxon>Pseudomonadota</taxon>
        <taxon>Gammaproteobacteria</taxon>
        <taxon>Vibrionales</taxon>
        <taxon>Vibrionaceae</taxon>
        <taxon>Veronia</taxon>
    </lineage>
</organism>
<dbReference type="STRING" id="1080227.A8L45_05365"/>
<dbReference type="InterPro" id="IPR000914">
    <property type="entry name" value="SBP_5_dom"/>
</dbReference>
<dbReference type="SUPFAM" id="SSF53850">
    <property type="entry name" value="Periplasmic binding protein-like II"/>
    <property type="match status" value="1"/>
</dbReference>
<evidence type="ECO:0000313" key="7">
    <source>
        <dbReference type="Proteomes" id="UP000094936"/>
    </source>
</evidence>
<keyword evidence="3 4" id="KW-0732">Signal</keyword>
<evidence type="ECO:0000259" key="5">
    <source>
        <dbReference type="Pfam" id="PF00496"/>
    </source>
</evidence>
<evidence type="ECO:0000256" key="1">
    <source>
        <dbReference type="ARBA" id="ARBA00005695"/>
    </source>
</evidence>
<evidence type="ECO:0000256" key="3">
    <source>
        <dbReference type="ARBA" id="ARBA00022729"/>
    </source>
</evidence>
<comment type="caution">
    <text evidence="6">The sequence shown here is derived from an EMBL/GenBank/DDBJ whole genome shotgun (WGS) entry which is preliminary data.</text>
</comment>
<dbReference type="Gene3D" id="3.90.76.10">
    <property type="entry name" value="Dipeptide-binding Protein, Domain 1"/>
    <property type="match status" value="1"/>
</dbReference>
<proteinExistence type="inferred from homology"/>
<gene>
    <name evidence="6" type="ORF">A8L45_05365</name>
</gene>
<evidence type="ECO:0000313" key="6">
    <source>
        <dbReference type="EMBL" id="ODA35107.1"/>
    </source>
</evidence>
<comment type="similarity">
    <text evidence="1">Belongs to the bacterial solute-binding protein 5 family.</text>
</comment>
<name>A0A1C3EPD3_9GAMM</name>
<dbReference type="RefSeq" id="WP_068900006.1">
    <property type="nucleotide sequence ID" value="NZ_JBHUIF010000013.1"/>
</dbReference>
<feature type="chain" id="PRO_5008673283" description="Solute-binding protein family 5 domain-containing protein" evidence="4">
    <location>
        <begin position="26"/>
        <end position="526"/>
    </location>
</feature>
<dbReference type="Gene3D" id="3.10.105.10">
    <property type="entry name" value="Dipeptide-binding Protein, Domain 3"/>
    <property type="match status" value="1"/>
</dbReference>
<dbReference type="InterPro" id="IPR030678">
    <property type="entry name" value="Peptide/Ni-bd"/>
</dbReference>
<dbReference type="Gene3D" id="3.40.190.10">
    <property type="entry name" value="Periplasmic binding protein-like II"/>
    <property type="match status" value="1"/>
</dbReference>
<dbReference type="GO" id="GO:0030288">
    <property type="term" value="C:outer membrane-bounded periplasmic space"/>
    <property type="evidence" value="ECO:0007669"/>
    <property type="project" value="UniProtKB-ARBA"/>
</dbReference>
<feature type="signal peptide" evidence="4">
    <location>
        <begin position="1"/>
        <end position="25"/>
    </location>
</feature>
<dbReference type="Pfam" id="PF00496">
    <property type="entry name" value="SBP_bac_5"/>
    <property type="match status" value="1"/>
</dbReference>
<dbReference type="AlphaFoldDB" id="A0A1C3EPD3"/>
<reference evidence="6 7" key="1">
    <citation type="submission" date="2016-05" db="EMBL/GenBank/DDBJ databases">
        <title>Genomic Taxonomy of the Vibrionaceae.</title>
        <authorList>
            <person name="Gomez-Gil B."/>
            <person name="Enciso-Ibarra J."/>
        </authorList>
    </citation>
    <scope>NUCLEOTIDE SEQUENCE [LARGE SCALE GENOMIC DNA]</scope>
    <source>
        <strain evidence="6 7">CAIM 1920</strain>
    </source>
</reference>
<dbReference type="PIRSF" id="PIRSF002741">
    <property type="entry name" value="MppA"/>
    <property type="match status" value="1"/>
</dbReference>
<protein>
    <recommendedName>
        <fullName evidence="5">Solute-binding protein family 5 domain-containing protein</fullName>
    </recommendedName>
</protein>
<dbReference type="InterPro" id="IPR039424">
    <property type="entry name" value="SBP_5"/>
</dbReference>
<dbReference type="PANTHER" id="PTHR30290:SF9">
    <property type="entry name" value="OLIGOPEPTIDE-BINDING PROTEIN APPA"/>
    <property type="match status" value="1"/>
</dbReference>
<feature type="domain" description="Solute-binding protein family 5" evidence="5">
    <location>
        <begin position="86"/>
        <end position="438"/>
    </location>
</feature>
<dbReference type="GO" id="GO:0015833">
    <property type="term" value="P:peptide transport"/>
    <property type="evidence" value="ECO:0007669"/>
    <property type="project" value="TreeGrafter"/>
</dbReference>
<dbReference type="GO" id="GO:0043190">
    <property type="term" value="C:ATP-binding cassette (ABC) transporter complex"/>
    <property type="evidence" value="ECO:0007669"/>
    <property type="project" value="InterPro"/>
</dbReference>
<accession>A0A1C3EPD3</accession>
<dbReference type="PANTHER" id="PTHR30290">
    <property type="entry name" value="PERIPLASMIC BINDING COMPONENT OF ABC TRANSPORTER"/>
    <property type="match status" value="1"/>
</dbReference>
<sequence length="526" mass="60295">MSFKNIKSRVLSSLILIVISSQCFASEIRIALKNKPDTLDPHRYNVGNNLQVTSSIYQQLIGDEFGNESLQEGIIEDIVLIDQVLNTWQVNLRKNIKFHNGKELTVEDVIFSIDRIRQLPNSPSSFRQYVEPIVSMTVVDQYRIDMRFKKGYAEFNGDLSKISIVSKPSPTYTHLDNDVSFSGTHFYRLVNYDLEKNVVELERFDGNRLIENAIKKVNYVFISDDNERMEALINNEVDVVDRLSLKQIKQLQKKGFKSFTRNTNRVIFLQLDTFREQTPFITDHKGRSLDTNPLKDRRVRQAISIAINREQLIESVMDGNANPAGQIFLSGSLLASKNLKPINHNLQKARRLMKEAGYKNGFKLTIHGPEGRYIRDKQLINAIASMLADINIDAQAKSLPAKEYFAKALAKHTFSINLLGWAPNVNGSYTFNNLFLPPDRDRQLGSGNAGRYNNEKLNQLILKAQETFDDIYRRQLYQRASELVINDVAIIPLHFQVVNWGMSAKVNYFPKPGTWRTNIASFRLAR</sequence>
<keyword evidence="7" id="KW-1185">Reference proteome</keyword>
<evidence type="ECO:0000256" key="4">
    <source>
        <dbReference type="SAM" id="SignalP"/>
    </source>
</evidence>
<dbReference type="Proteomes" id="UP000094936">
    <property type="component" value="Unassembled WGS sequence"/>
</dbReference>